<name>A0A9D1E1C6_9BACT</name>
<comment type="cofactor">
    <cofactor evidence="1">
        <name>Zn(2+)</name>
        <dbReference type="ChEBI" id="CHEBI:29105"/>
    </cofactor>
</comment>
<evidence type="ECO:0000313" key="8">
    <source>
        <dbReference type="Proteomes" id="UP000886744"/>
    </source>
</evidence>
<dbReference type="InterPro" id="IPR011059">
    <property type="entry name" value="Metal-dep_hydrolase_composite"/>
</dbReference>
<dbReference type="SUPFAM" id="SSF51338">
    <property type="entry name" value="Composite domain of metallo-dependent hydrolases"/>
    <property type="match status" value="1"/>
</dbReference>
<dbReference type="InterPro" id="IPR002195">
    <property type="entry name" value="Dihydroorotase_CS"/>
</dbReference>
<dbReference type="GO" id="GO:0006145">
    <property type="term" value="P:purine nucleobase catabolic process"/>
    <property type="evidence" value="ECO:0007669"/>
    <property type="project" value="TreeGrafter"/>
</dbReference>
<protein>
    <submittedName>
        <fullName evidence="7">Dihydroorotase</fullName>
        <ecNumber evidence="7">3.5.2.3</ecNumber>
    </submittedName>
</protein>
<evidence type="ECO:0000313" key="7">
    <source>
        <dbReference type="EMBL" id="HIR62832.1"/>
    </source>
</evidence>
<comment type="caution">
    <text evidence="7">The sequence shown here is derived from an EMBL/GenBank/DDBJ whole genome shotgun (WGS) entry which is preliminary data.</text>
</comment>
<dbReference type="CDD" id="cd01318">
    <property type="entry name" value="DHOase_IIb"/>
    <property type="match status" value="1"/>
</dbReference>
<accession>A0A9D1E1C6</accession>
<evidence type="ECO:0000256" key="3">
    <source>
        <dbReference type="ARBA" id="ARBA00010286"/>
    </source>
</evidence>
<dbReference type="InterPro" id="IPR006680">
    <property type="entry name" value="Amidohydro-rel"/>
</dbReference>
<sequence length="458" mass="50418">MAGSTLIRDIRIVNEGSIREGSVLIKNGIISKVMLRSDPGYEAAVRQAGTSAEEILGNNADALLLPGVIDDQVHFREPGATAKGCIASESAAAVLGGTTSFMDMPNNNPPATTLSSLEEKYSTAARDSYANYSFYIGATNDNIEELRSADPHRICGIKVFMGSSTGNMLVDSQQALEAIFSLPGRLIATHCEDEATIRRNLAAARTRYGDDSIPFSAHPLIRSREACILSSSKAVEMAKKHGTHLHVLHVSTADEIEMISEARKSCPGISAEVCVHYMWFDDRDYDRYGSMMKCNPAVKTPADREAITAAVRESRVQAVATDHAPHLYAEKMQDYLHAPSGLPTVQHSLVMMLQLAERGCFPIEQVVRMMSHSPADLFRIDRRGYIREGWWADLVIVRRRPWTVSKANIAYRCGWSPLEGQTFDWAVTDTFTSGTPVVRDGRLTGLRSPARLEFTTHI</sequence>
<dbReference type="InterPro" id="IPR032466">
    <property type="entry name" value="Metal_Hydrolase"/>
</dbReference>
<feature type="domain" description="Amidohydrolase-related" evidence="6">
    <location>
        <begin position="64"/>
        <end position="435"/>
    </location>
</feature>
<dbReference type="GO" id="GO:0004038">
    <property type="term" value="F:allantoinase activity"/>
    <property type="evidence" value="ECO:0007669"/>
    <property type="project" value="TreeGrafter"/>
</dbReference>
<comment type="function">
    <text evidence="2">Catalyzes the reversible cyclization of carbamoyl aspartate to dihydroorotate.</text>
</comment>
<evidence type="ECO:0000259" key="6">
    <source>
        <dbReference type="Pfam" id="PF01979"/>
    </source>
</evidence>
<dbReference type="Gene3D" id="2.30.40.10">
    <property type="entry name" value="Urease, subunit C, domain 1"/>
    <property type="match status" value="1"/>
</dbReference>
<dbReference type="InterPro" id="IPR050138">
    <property type="entry name" value="DHOase/Allantoinase_Hydrolase"/>
</dbReference>
<dbReference type="AlphaFoldDB" id="A0A9D1E1C6"/>
<dbReference type="SUPFAM" id="SSF51556">
    <property type="entry name" value="Metallo-dependent hydrolases"/>
    <property type="match status" value="1"/>
</dbReference>
<dbReference type="GO" id="GO:0046872">
    <property type="term" value="F:metal ion binding"/>
    <property type="evidence" value="ECO:0007669"/>
    <property type="project" value="UniProtKB-KW"/>
</dbReference>
<dbReference type="GO" id="GO:0005737">
    <property type="term" value="C:cytoplasm"/>
    <property type="evidence" value="ECO:0007669"/>
    <property type="project" value="TreeGrafter"/>
</dbReference>
<evidence type="ECO:0000256" key="2">
    <source>
        <dbReference type="ARBA" id="ARBA00002368"/>
    </source>
</evidence>
<dbReference type="Gene3D" id="3.20.20.140">
    <property type="entry name" value="Metal-dependent hydrolases"/>
    <property type="match status" value="1"/>
</dbReference>
<dbReference type="PROSITE" id="PS00483">
    <property type="entry name" value="DIHYDROOROTASE_2"/>
    <property type="match status" value="1"/>
</dbReference>
<dbReference type="GO" id="GO:0004151">
    <property type="term" value="F:dihydroorotase activity"/>
    <property type="evidence" value="ECO:0007669"/>
    <property type="project" value="UniProtKB-EC"/>
</dbReference>
<dbReference type="Proteomes" id="UP000886744">
    <property type="component" value="Unassembled WGS sequence"/>
</dbReference>
<proteinExistence type="inferred from homology"/>
<evidence type="ECO:0000256" key="1">
    <source>
        <dbReference type="ARBA" id="ARBA00001947"/>
    </source>
</evidence>
<keyword evidence="5 7" id="KW-0378">Hydrolase</keyword>
<organism evidence="7 8">
    <name type="scientific">Candidatus Coprenecus avistercoris</name>
    <dbReference type="NCBI Taxonomy" id="2840730"/>
    <lineage>
        <taxon>Bacteria</taxon>
        <taxon>Pseudomonadati</taxon>
        <taxon>Bacteroidota</taxon>
        <taxon>Bacteroidia</taxon>
        <taxon>Bacteroidales</taxon>
        <taxon>Rikenellaceae</taxon>
        <taxon>Rikenellaceae incertae sedis</taxon>
        <taxon>Candidatus Coprenecus</taxon>
    </lineage>
</organism>
<dbReference type="EMBL" id="DVHI01000061">
    <property type="protein sequence ID" value="HIR62832.1"/>
    <property type="molecule type" value="Genomic_DNA"/>
</dbReference>
<evidence type="ECO:0000256" key="5">
    <source>
        <dbReference type="ARBA" id="ARBA00022801"/>
    </source>
</evidence>
<dbReference type="PANTHER" id="PTHR43668:SF4">
    <property type="entry name" value="ALLANTOINASE"/>
    <property type="match status" value="1"/>
</dbReference>
<reference evidence="7" key="1">
    <citation type="submission" date="2020-10" db="EMBL/GenBank/DDBJ databases">
        <authorList>
            <person name="Gilroy R."/>
        </authorList>
    </citation>
    <scope>NUCLEOTIDE SEQUENCE</scope>
    <source>
        <strain evidence="7">ChiHjej13B12-12457</strain>
    </source>
</reference>
<comment type="similarity">
    <text evidence="3">Belongs to the metallo-dependent hydrolases superfamily. DHOase family. Class I DHOase subfamily.</text>
</comment>
<dbReference type="Pfam" id="PF01979">
    <property type="entry name" value="Amidohydro_1"/>
    <property type="match status" value="1"/>
</dbReference>
<reference evidence="7" key="2">
    <citation type="journal article" date="2021" name="PeerJ">
        <title>Extensive microbial diversity within the chicken gut microbiome revealed by metagenomics and culture.</title>
        <authorList>
            <person name="Gilroy R."/>
            <person name="Ravi A."/>
            <person name="Getino M."/>
            <person name="Pursley I."/>
            <person name="Horton D.L."/>
            <person name="Alikhan N.F."/>
            <person name="Baker D."/>
            <person name="Gharbi K."/>
            <person name="Hall N."/>
            <person name="Watson M."/>
            <person name="Adriaenssens E.M."/>
            <person name="Foster-Nyarko E."/>
            <person name="Jarju S."/>
            <person name="Secka A."/>
            <person name="Antonio M."/>
            <person name="Oren A."/>
            <person name="Chaudhuri R.R."/>
            <person name="La Ragione R."/>
            <person name="Hildebrand F."/>
            <person name="Pallen M.J."/>
        </authorList>
    </citation>
    <scope>NUCLEOTIDE SEQUENCE</scope>
    <source>
        <strain evidence="7">ChiHjej13B12-12457</strain>
    </source>
</reference>
<dbReference type="EC" id="3.5.2.3" evidence="7"/>
<keyword evidence="4" id="KW-0479">Metal-binding</keyword>
<evidence type="ECO:0000256" key="4">
    <source>
        <dbReference type="ARBA" id="ARBA00022723"/>
    </source>
</evidence>
<gene>
    <name evidence="7" type="ORF">IAC94_04845</name>
</gene>
<dbReference type="NCBIfam" id="NF006688">
    <property type="entry name" value="PRK09236.1"/>
    <property type="match status" value="1"/>
</dbReference>
<dbReference type="PANTHER" id="PTHR43668">
    <property type="entry name" value="ALLANTOINASE"/>
    <property type="match status" value="1"/>
</dbReference>